<dbReference type="PANTHER" id="PTHR43308">
    <property type="entry name" value="OUTER MEMBRANE PROTEIN ALPHA-RELATED"/>
    <property type="match status" value="1"/>
</dbReference>
<protein>
    <submittedName>
        <fullName evidence="4">S-layer homology domain-containing protein</fullName>
    </submittedName>
</protein>
<feature type="non-terminal residue" evidence="4">
    <location>
        <position position="1"/>
    </location>
</feature>
<proteinExistence type="predicted"/>
<gene>
    <name evidence="4" type="ORF">KC717_06865</name>
</gene>
<evidence type="ECO:0000256" key="2">
    <source>
        <dbReference type="SAM" id="Phobius"/>
    </source>
</evidence>
<feature type="transmembrane region" description="Helical" evidence="2">
    <location>
        <begin position="380"/>
        <end position="400"/>
    </location>
</feature>
<organism evidence="4 5">
    <name type="scientific">Candidatus Dojkabacteria bacterium</name>
    <dbReference type="NCBI Taxonomy" id="2099670"/>
    <lineage>
        <taxon>Bacteria</taxon>
        <taxon>Candidatus Dojkabacteria</taxon>
    </lineage>
</organism>
<feature type="domain" description="SLH" evidence="3">
    <location>
        <begin position="294"/>
        <end position="361"/>
    </location>
</feature>
<keyword evidence="2" id="KW-0472">Membrane</keyword>
<feature type="domain" description="SLH" evidence="3">
    <location>
        <begin position="234"/>
        <end position="293"/>
    </location>
</feature>
<feature type="region of interest" description="Disordered" evidence="1">
    <location>
        <begin position="81"/>
        <end position="163"/>
    </location>
</feature>
<feature type="domain" description="SLH" evidence="3">
    <location>
        <begin position="170"/>
        <end position="233"/>
    </location>
</feature>
<evidence type="ECO:0000259" key="3">
    <source>
        <dbReference type="PROSITE" id="PS51272"/>
    </source>
</evidence>
<evidence type="ECO:0000313" key="5">
    <source>
        <dbReference type="Proteomes" id="UP000754563"/>
    </source>
</evidence>
<keyword evidence="2" id="KW-0812">Transmembrane</keyword>
<dbReference type="InterPro" id="IPR051465">
    <property type="entry name" value="Cell_Envelope_Struct_Comp"/>
</dbReference>
<evidence type="ECO:0000313" key="4">
    <source>
        <dbReference type="EMBL" id="MCA9386338.1"/>
    </source>
</evidence>
<reference evidence="4" key="2">
    <citation type="journal article" date="2021" name="Microbiome">
        <title>Successional dynamics and alternative stable states in a saline activated sludge microbial community over 9 years.</title>
        <authorList>
            <person name="Wang Y."/>
            <person name="Ye J."/>
            <person name="Ju F."/>
            <person name="Liu L."/>
            <person name="Boyd J.A."/>
            <person name="Deng Y."/>
            <person name="Parks D.H."/>
            <person name="Jiang X."/>
            <person name="Yin X."/>
            <person name="Woodcroft B.J."/>
            <person name="Tyson G.W."/>
            <person name="Hugenholtz P."/>
            <person name="Polz M.F."/>
            <person name="Zhang T."/>
        </authorList>
    </citation>
    <scope>NUCLEOTIDE SEQUENCE</scope>
    <source>
        <strain evidence="4">HKST-UBA11</strain>
    </source>
</reference>
<dbReference type="EMBL" id="JAGQLH010000132">
    <property type="protein sequence ID" value="MCA9386338.1"/>
    <property type="molecule type" value="Genomic_DNA"/>
</dbReference>
<dbReference type="AlphaFoldDB" id="A0A955RLI0"/>
<accession>A0A955RLI0</accession>
<feature type="compositionally biased region" description="Low complexity" evidence="1">
    <location>
        <begin position="84"/>
        <end position="155"/>
    </location>
</feature>
<dbReference type="PROSITE" id="PS51272">
    <property type="entry name" value="SLH"/>
    <property type="match status" value="3"/>
</dbReference>
<keyword evidence="2" id="KW-1133">Transmembrane helix</keyword>
<evidence type="ECO:0000256" key="1">
    <source>
        <dbReference type="SAM" id="MobiDB-lite"/>
    </source>
</evidence>
<comment type="caution">
    <text evidence="4">The sequence shown here is derived from an EMBL/GenBank/DDBJ whole genome shotgun (WGS) entry which is preliminary data.</text>
</comment>
<dbReference type="Proteomes" id="UP000754563">
    <property type="component" value="Unassembled WGS sequence"/>
</dbReference>
<dbReference type="Pfam" id="PF00395">
    <property type="entry name" value="SLH"/>
    <property type="match status" value="3"/>
</dbReference>
<name>A0A955RLI0_9BACT</name>
<sequence>LTFTVNSGTGSSVRVDNANYFTDGFGVQDGDMVSIDGLTARVIGVNYETETLTLDRTISWSQGAEVTYPYSGNAPDIGACEYKTVSSPTPTPTLTATPSATPTPTVTPTSEPSITPGPTSTPTVTPTNTATPSPSATSTPSSSGSASSGSSSSGSGSSGGSGSETIPLSAGIVPFTDVANTTFETYIDSLYERGIINGYNDKTFRPDTYVSRGEMSKFIVNAFEIALDTSGENFKDVDQNNIFWVYIQTMKNNAITSGYPNGTYRPNQSVTRGEATKFVVLALQTKGVSVLLDTNSIFLDTENHTFQPYISFLAQYRPGDEYIIQGYGNGDFGPDDPTTRGAMAKIIHSSSAKFAPGNVLGILDANGPSTYTQKSLGTTFVPQLFVLAVVIGTGILSVGYNSYKSHYI</sequence>
<dbReference type="PANTHER" id="PTHR43308:SF5">
    <property type="entry name" value="S-LAYER PROTEIN _ PEPTIDOGLYCAN ENDO-BETA-N-ACETYLGLUCOSAMINIDASE"/>
    <property type="match status" value="1"/>
</dbReference>
<reference evidence="4" key="1">
    <citation type="submission" date="2020-04" db="EMBL/GenBank/DDBJ databases">
        <authorList>
            <person name="Zhang T."/>
        </authorList>
    </citation>
    <scope>NUCLEOTIDE SEQUENCE</scope>
    <source>
        <strain evidence="4">HKST-UBA11</strain>
    </source>
</reference>
<dbReference type="InterPro" id="IPR001119">
    <property type="entry name" value="SLH_dom"/>
</dbReference>